<dbReference type="InterPro" id="IPR017850">
    <property type="entry name" value="Alkaline_phosphatase_core_sf"/>
</dbReference>
<dbReference type="EMBL" id="JAZHXI010000007">
    <property type="protein sequence ID" value="KAL2069569.1"/>
    <property type="molecule type" value="Genomic_DNA"/>
</dbReference>
<proteinExistence type="predicted"/>
<dbReference type="PANTHER" id="PTHR31956:SF8">
    <property type="entry name" value="ACID PHOSPHATASE PHOA (AFU_ORTHOLOGUE AFUA_1G03570)"/>
    <property type="match status" value="1"/>
</dbReference>
<accession>A0ABR4CII0</accession>
<feature type="signal peptide" evidence="2">
    <location>
        <begin position="1"/>
        <end position="19"/>
    </location>
</feature>
<sequence>MYFSSIIAVALAFATATQAQYQYTATDKAAVAAAQATAKTLSPVSSIKGKKFDRFVQIWLENTDFDMAAADPSLAWIAKQGITLTNYRALTHPSQPNYIASVGGSLHWVLLDFDIHINPKEKTIVDLLEPAGVSYSVYGEDMPYSGFQGDYVNQQNGANAYVRKHNPLISYDSFASVEDRLAKSKNFTMFQKEVATGMLPQWIFLTPNMTNDGHDSSVTVAGKWAKSFLEPLLTNKNFMQNTLILLTFDETENYLSKNKVFSVLLGDAVPANLHGTKNDTAYTHYSIMKTVENNWNLGNLGQRDANATPFF</sequence>
<reference evidence="3 4" key="1">
    <citation type="journal article" date="2024" name="Commun. Biol.">
        <title>Comparative genomic analysis of thermophilic fungi reveals convergent evolutionary adaptations and gene losses.</title>
        <authorList>
            <person name="Steindorff A.S."/>
            <person name="Aguilar-Pontes M.V."/>
            <person name="Robinson A.J."/>
            <person name="Andreopoulos B."/>
            <person name="LaButti K."/>
            <person name="Kuo A."/>
            <person name="Mondo S."/>
            <person name="Riley R."/>
            <person name="Otillar R."/>
            <person name="Haridas S."/>
            <person name="Lipzen A."/>
            <person name="Grimwood J."/>
            <person name="Schmutz J."/>
            <person name="Clum A."/>
            <person name="Reid I.D."/>
            <person name="Moisan M.C."/>
            <person name="Butler G."/>
            <person name="Nguyen T.T.M."/>
            <person name="Dewar K."/>
            <person name="Conant G."/>
            <person name="Drula E."/>
            <person name="Henrissat B."/>
            <person name="Hansel C."/>
            <person name="Singer S."/>
            <person name="Hutchinson M.I."/>
            <person name="de Vries R.P."/>
            <person name="Natvig D.O."/>
            <person name="Powell A.J."/>
            <person name="Tsang A."/>
            <person name="Grigoriev I.V."/>
        </authorList>
    </citation>
    <scope>NUCLEOTIDE SEQUENCE [LARGE SCALE GENOMIC DNA]</scope>
    <source>
        <strain evidence="3 4">CBS 494.80</strain>
    </source>
</reference>
<evidence type="ECO:0000313" key="3">
    <source>
        <dbReference type="EMBL" id="KAL2069569.1"/>
    </source>
</evidence>
<comment type="caution">
    <text evidence="3">The sequence shown here is derived from an EMBL/GenBank/DDBJ whole genome shotgun (WGS) entry which is preliminary data.</text>
</comment>
<evidence type="ECO:0000313" key="4">
    <source>
        <dbReference type="Proteomes" id="UP001595075"/>
    </source>
</evidence>
<protein>
    <recommendedName>
        <fullName evidence="5">Acid phosphatase</fullName>
    </recommendedName>
</protein>
<name>A0ABR4CII0_9HELO</name>
<keyword evidence="2" id="KW-0732">Signal</keyword>
<evidence type="ECO:0000256" key="2">
    <source>
        <dbReference type="SAM" id="SignalP"/>
    </source>
</evidence>
<evidence type="ECO:0008006" key="5">
    <source>
        <dbReference type="Google" id="ProtNLM"/>
    </source>
</evidence>
<gene>
    <name evidence="3" type="ORF">VTL71DRAFT_14248</name>
</gene>
<dbReference type="InterPro" id="IPR007312">
    <property type="entry name" value="Phosphoesterase"/>
</dbReference>
<dbReference type="Pfam" id="PF04185">
    <property type="entry name" value="Phosphoesterase"/>
    <property type="match status" value="1"/>
</dbReference>
<keyword evidence="4" id="KW-1185">Reference proteome</keyword>
<evidence type="ECO:0000256" key="1">
    <source>
        <dbReference type="ARBA" id="ARBA00022801"/>
    </source>
</evidence>
<dbReference type="PANTHER" id="PTHR31956">
    <property type="entry name" value="NON-SPECIFIC PHOSPHOLIPASE C4-RELATED"/>
    <property type="match status" value="1"/>
</dbReference>
<dbReference type="Gene3D" id="3.40.720.10">
    <property type="entry name" value="Alkaline Phosphatase, subunit A"/>
    <property type="match status" value="1"/>
</dbReference>
<organism evidence="3 4">
    <name type="scientific">Oculimacula yallundae</name>
    <dbReference type="NCBI Taxonomy" id="86028"/>
    <lineage>
        <taxon>Eukaryota</taxon>
        <taxon>Fungi</taxon>
        <taxon>Dikarya</taxon>
        <taxon>Ascomycota</taxon>
        <taxon>Pezizomycotina</taxon>
        <taxon>Leotiomycetes</taxon>
        <taxon>Helotiales</taxon>
        <taxon>Ploettnerulaceae</taxon>
        <taxon>Oculimacula</taxon>
    </lineage>
</organism>
<feature type="chain" id="PRO_5045280863" description="Acid phosphatase" evidence="2">
    <location>
        <begin position="20"/>
        <end position="311"/>
    </location>
</feature>
<dbReference type="Proteomes" id="UP001595075">
    <property type="component" value="Unassembled WGS sequence"/>
</dbReference>
<keyword evidence="1" id="KW-0378">Hydrolase</keyword>